<gene>
    <name evidence="2" type="ORF">SAMN05444336_1292</name>
</gene>
<organism evidence="2 3">
    <name type="scientific">Albimonas donghaensis</name>
    <dbReference type="NCBI Taxonomy" id="356660"/>
    <lineage>
        <taxon>Bacteria</taxon>
        <taxon>Pseudomonadati</taxon>
        <taxon>Pseudomonadota</taxon>
        <taxon>Alphaproteobacteria</taxon>
        <taxon>Rhodobacterales</taxon>
        <taxon>Paracoccaceae</taxon>
        <taxon>Albimonas</taxon>
    </lineage>
</organism>
<protein>
    <submittedName>
        <fullName evidence="2">Transposase</fullName>
    </submittedName>
</protein>
<evidence type="ECO:0000259" key="1">
    <source>
        <dbReference type="Pfam" id="PF13358"/>
    </source>
</evidence>
<sequence>MAVPHGHWKTTTFVAGLTRRGMIAPFVIGGSINRAAFEAYVERVLVPDLRPGDIVVMDNLSSHKGPRVRALIEAAGAELRFLPPYSPDFNPIENAFAKLKALLRKAAERTVEGLWAAIGRIADAYTPAECANCFSACGYDPDW</sequence>
<proteinExistence type="predicted"/>
<dbReference type="AlphaFoldDB" id="A0A1H3GCJ5"/>
<name>A0A1H3GCJ5_9RHOB</name>
<reference evidence="2 3" key="1">
    <citation type="submission" date="2016-10" db="EMBL/GenBank/DDBJ databases">
        <authorList>
            <person name="de Groot N.N."/>
        </authorList>
    </citation>
    <scope>NUCLEOTIDE SEQUENCE [LARGE SCALE GENOMIC DNA]</scope>
    <source>
        <strain evidence="2 3">DSM 17890</strain>
    </source>
</reference>
<dbReference type="Gene3D" id="3.30.420.10">
    <property type="entry name" value="Ribonuclease H-like superfamily/Ribonuclease H"/>
    <property type="match status" value="1"/>
</dbReference>
<dbReference type="Pfam" id="PF13358">
    <property type="entry name" value="DDE_3"/>
    <property type="match status" value="1"/>
</dbReference>
<evidence type="ECO:0000313" key="2">
    <source>
        <dbReference type="EMBL" id="SDY01006.1"/>
    </source>
</evidence>
<dbReference type="PANTHER" id="PTHR46564:SF1">
    <property type="entry name" value="TRANSPOSASE"/>
    <property type="match status" value="1"/>
</dbReference>
<dbReference type="InterPro" id="IPR047655">
    <property type="entry name" value="Transpos_IS630-like"/>
</dbReference>
<dbReference type="GO" id="GO:0003676">
    <property type="term" value="F:nucleic acid binding"/>
    <property type="evidence" value="ECO:0007669"/>
    <property type="project" value="InterPro"/>
</dbReference>
<evidence type="ECO:0000313" key="3">
    <source>
        <dbReference type="Proteomes" id="UP000199118"/>
    </source>
</evidence>
<feature type="domain" description="Tc1-like transposase DDE" evidence="1">
    <location>
        <begin position="5"/>
        <end position="106"/>
    </location>
</feature>
<dbReference type="PANTHER" id="PTHR46564">
    <property type="entry name" value="TRANSPOSASE"/>
    <property type="match status" value="1"/>
</dbReference>
<dbReference type="Proteomes" id="UP000199118">
    <property type="component" value="Unassembled WGS sequence"/>
</dbReference>
<dbReference type="InterPro" id="IPR036397">
    <property type="entry name" value="RNaseH_sf"/>
</dbReference>
<dbReference type="NCBIfam" id="NF033545">
    <property type="entry name" value="transpos_IS630"/>
    <property type="match status" value="1"/>
</dbReference>
<dbReference type="InterPro" id="IPR038717">
    <property type="entry name" value="Tc1-like_DDE_dom"/>
</dbReference>
<accession>A0A1H3GCJ5</accession>
<dbReference type="EMBL" id="FNMZ01000029">
    <property type="protein sequence ID" value="SDY01006.1"/>
    <property type="molecule type" value="Genomic_DNA"/>
</dbReference>
<keyword evidence="3" id="KW-1185">Reference proteome</keyword>